<comment type="caution">
    <text evidence="2">The sequence shown here is derived from an EMBL/GenBank/DDBJ whole genome shotgun (WGS) entry which is preliminary data.</text>
</comment>
<evidence type="ECO:0000313" key="2">
    <source>
        <dbReference type="EMBL" id="PCK31110.1"/>
    </source>
</evidence>
<dbReference type="RefSeq" id="WP_099642627.1">
    <property type="nucleotide sequence ID" value="NZ_NKHF01000062.1"/>
</dbReference>
<proteinExistence type="predicted"/>
<keyword evidence="3" id="KW-1185">Reference proteome</keyword>
<protein>
    <submittedName>
        <fullName evidence="2">Uncharacterized protein</fullName>
    </submittedName>
</protein>
<keyword evidence="1" id="KW-0812">Transmembrane</keyword>
<keyword evidence="1" id="KW-0472">Membrane</keyword>
<feature type="transmembrane region" description="Helical" evidence="1">
    <location>
        <begin position="56"/>
        <end position="78"/>
    </location>
</feature>
<accession>A0A2A5JNX5</accession>
<name>A0A2A5JNX5_PSEO7</name>
<dbReference type="OrthoDB" id="6291006at2"/>
<dbReference type="EMBL" id="NKHF01000062">
    <property type="protein sequence ID" value="PCK31110.1"/>
    <property type="molecule type" value="Genomic_DNA"/>
</dbReference>
<feature type="transmembrane region" description="Helical" evidence="1">
    <location>
        <begin position="16"/>
        <end position="36"/>
    </location>
</feature>
<reference evidence="3" key="1">
    <citation type="journal article" date="2019" name="Genome Announc.">
        <title>Draft Genome Sequence of Pseudoalteromonas piscicida Strain 36Y ROTHPW, an Hypersaline Seawater Isolate from the South Coast of Sonora, Mexico.</title>
        <authorList>
            <person name="Sanchez-Diaz R."/>
            <person name="Molina-Garza Z.J."/>
            <person name="Cruz-Suarez L.E."/>
            <person name="Selvin J."/>
            <person name="Kiran G.S."/>
            <person name="Ibarra-Gamez J.C."/>
            <person name="Gomez-Gil B."/>
            <person name="Galaviz-Silva L."/>
        </authorList>
    </citation>
    <scope>NUCLEOTIDE SEQUENCE [LARGE SCALE GENOMIC DNA]</scope>
    <source>
        <strain evidence="3">36Y_RITHPW</strain>
    </source>
</reference>
<organism evidence="2 3">
    <name type="scientific">Pseudoalteromonas piscicida</name>
    <dbReference type="NCBI Taxonomy" id="43662"/>
    <lineage>
        <taxon>Bacteria</taxon>
        <taxon>Pseudomonadati</taxon>
        <taxon>Pseudomonadota</taxon>
        <taxon>Gammaproteobacteria</taxon>
        <taxon>Alteromonadales</taxon>
        <taxon>Pseudoalteromonadaceae</taxon>
        <taxon>Pseudoalteromonas</taxon>
    </lineage>
</organism>
<gene>
    <name evidence="2" type="ORF">CEX98_13705</name>
</gene>
<keyword evidence="1" id="KW-1133">Transmembrane helix</keyword>
<dbReference type="AlphaFoldDB" id="A0A2A5JNX5"/>
<feature type="transmembrane region" description="Helical" evidence="1">
    <location>
        <begin position="135"/>
        <end position="152"/>
    </location>
</feature>
<evidence type="ECO:0000256" key="1">
    <source>
        <dbReference type="SAM" id="Phobius"/>
    </source>
</evidence>
<evidence type="ECO:0000313" key="3">
    <source>
        <dbReference type="Proteomes" id="UP000228621"/>
    </source>
</evidence>
<sequence length="166" mass="18415">MESSNKIKAFLDSLSFRDLTIAIEFLVTGYILYFYLGEIAAATEQLRQDPSWVSGLLLKVIIVSVVISIAGQLLLSFVSDKDIDRSLDEREKLIALCGAKPAYWVLQVGVCISIFQYCAEAQNWPRGLPFELPFAPLHILVIAFLLAELVGYGTQLIRARLGAVYG</sequence>
<dbReference type="Proteomes" id="UP000228621">
    <property type="component" value="Unassembled WGS sequence"/>
</dbReference>